<dbReference type="GO" id="GO:0003007">
    <property type="term" value="P:heart morphogenesis"/>
    <property type="evidence" value="ECO:0007669"/>
    <property type="project" value="UniProtKB-ARBA"/>
</dbReference>
<dbReference type="Pfam" id="PF00041">
    <property type="entry name" value="fn3"/>
    <property type="match status" value="1"/>
</dbReference>
<dbReference type="GO" id="GO:0005524">
    <property type="term" value="F:ATP binding"/>
    <property type="evidence" value="ECO:0007669"/>
    <property type="project" value="UniProtKB-UniRule"/>
</dbReference>
<comment type="similarity">
    <text evidence="1">Belongs to the protein kinase superfamily. CAMK Ser/Thr protein kinase family.</text>
</comment>
<dbReference type="InterPro" id="IPR036116">
    <property type="entry name" value="FN3_sf"/>
</dbReference>
<dbReference type="AlphaFoldDB" id="A0A8C5WFH1"/>
<dbReference type="PROSITE" id="PS50835">
    <property type="entry name" value="IG_LIKE"/>
    <property type="match status" value="2"/>
</dbReference>
<feature type="region of interest" description="Disordered" evidence="7">
    <location>
        <begin position="117"/>
        <end position="136"/>
    </location>
</feature>
<protein>
    <recommendedName>
        <fullName evidence="13">Myosin light chain kinase</fullName>
    </recommendedName>
</protein>
<dbReference type="InterPro" id="IPR017441">
    <property type="entry name" value="Protein_kinase_ATP_BS"/>
</dbReference>
<evidence type="ECO:0000256" key="1">
    <source>
        <dbReference type="ARBA" id="ARBA00006692"/>
    </source>
</evidence>
<dbReference type="Ensembl" id="ENSLLET00000035552.1">
    <property type="protein sequence ID" value="ENSLLEP00000034249.1"/>
    <property type="gene ID" value="ENSLLEG00000021652.1"/>
</dbReference>
<dbReference type="Gene3D" id="1.10.510.10">
    <property type="entry name" value="Transferase(Phosphotransferase) domain 1"/>
    <property type="match status" value="1"/>
</dbReference>
<name>A0A8C5WFH1_9ANUR</name>
<feature type="compositionally biased region" description="Basic and acidic residues" evidence="7">
    <location>
        <begin position="9"/>
        <end position="22"/>
    </location>
</feature>
<dbReference type="PANTHER" id="PTHR47633:SF9">
    <property type="entry name" value="NON-SPECIFIC SERINE_THREONINE PROTEIN KINASE"/>
    <property type="match status" value="1"/>
</dbReference>
<evidence type="ECO:0000256" key="2">
    <source>
        <dbReference type="ARBA" id="ARBA00022737"/>
    </source>
</evidence>
<dbReference type="FunFam" id="2.60.40.10:FF:000107">
    <property type="entry name" value="Myosin, light chain kinase a"/>
    <property type="match status" value="1"/>
</dbReference>
<evidence type="ECO:0000313" key="12">
    <source>
        <dbReference type="Proteomes" id="UP000694569"/>
    </source>
</evidence>
<dbReference type="SMART" id="SM00408">
    <property type="entry name" value="IGc2"/>
    <property type="match status" value="2"/>
</dbReference>
<proteinExistence type="inferred from homology"/>
<keyword evidence="5" id="KW-0393">Immunoglobulin domain</keyword>
<dbReference type="InterPro" id="IPR008271">
    <property type="entry name" value="Ser/Thr_kinase_AS"/>
</dbReference>
<dbReference type="GO" id="GO:0004672">
    <property type="term" value="F:protein kinase activity"/>
    <property type="evidence" value="ECO:0007669"/>
    <property type="project" value="InterPro"/>
</dbReference>
<evidence type="ECO:0000313" key="11">
    <source>
        <dbReference type="Ensembl" id="ENSLLEP00000034249.1"/>
    </source>
</evidence>
<evidence type="ECO:0000256" key="7">
    <source>
        <dbReference type="SAM" id="MobiDB-lite"/>
    </source>
</evidence>
<evidence type="ECO:0000259" key="8">
    <source>
        <dbReference type="PROSITE" id="PS50011"/>
    </source>
</evidence>
<dbReference type="SMART" id="SM00409">
    <property type="entry name" value="IG"/>
    <property type="match status" value="2"/>
</dbReference>
<dbReference type="InterPro" id="IPR013783">
    <property type="entry name" value="Ig-like_fold"/>
</dbReference>
<reference evidence="11" key="1">
    <citation type="submission" date="2025-08" db="UniProtKB">
        <authorList>
            <consortium name="Ensembl"/>
        </authorList>
    </citation>
    <scope>IDENTIFICATION</scope>
</reference>
<dbReference type="SMART" id="SM00220">
    <property type="entry name" value="S_TKc"/>
    <property type="match status" value="1"/>
</dbReference>
<keyword evidence="4 6" id="KW-0067">ATP-binding</keyword>
<dbReference type="InterPro" id="IPR036179">
    <property type="entry name" value="Ig-like_dom_sf"/>
</dbReference>
<dbReference type="InterPro" id="IPR003961">
    <property type="entry name" value="FN3_dom"/>
</dbReference>
<evidence type="ECO:0000256" key="5">
    <source>
        <dbReference type="ARBA" id="ARBA00023319"/>
    </source>
</evidence>
<dbReference type="SMART" id="SM00060">
    <property type="entry name" value="FN3"/>
    <property type="match status" value="1"/>
</dbReference>
<keyword evidence="3 6" id="KW-0547">Nucleotide-binding</keyword>
<dbReference type="PROSITE" id="PS00108">
    <property type="entry name" value="PROTEIN_KINASE_ST"/>
    <property type="match status" value="1"/>
</dbReference>
<feature type="domain" description="Ig-like" evidence="9">
    <location>
        <begin position="129"/>
        <end position="228"/>
    </location>
</feature>
<dbReference type="SUPFAM" id="SSF56112">
    <property type="entry name" value="Protein kinase-like (PK-like)"/>
    <property type="match status" value="1"/>
</dbReference>
<dbReference type="SUPFAM" id="SSF48726">
    <property type="entry name" value="Immunoglobulin"/>
    <property type="match status" value="2"/>
</dbReference>
<evidence type="ECO:0000256" key="3">
    <source>
        <dbReference type="ARBA" id="ARBA00022741"/>
    </source>
</evidence>
<evidence type="ECO:0000256" key="6">
    <source>
        <dbReference type="PROSITE-ProRule" id="PRU10141"/>
    </source>
</evidence>
<feature type="binding site" evidence="6">
    <location>
        <position position="390"/>
    </location>
    <ligand>
        <name>ATP</name>
        <dbReference type="ChEBI" id="CHEBI:30616"/>
    </ligand>
</feature>
<dbReference type="PROSITE" id="PS50853">
    <property type="entry name" value="FN3"/>
    <property type="match status" value="1"/>
</dbReference>
<feature type="domain" description="Fibronectin type-III" evidence="10">
    <location>
        <begin position="232"/>
        <end position="335"/>
    </location>
</feature>
<feature type="domain" description="Protein kinase" evidence="8">
    <location>
        <begin position="361"/>
        <end position="616"/>
    </location>
</feature>
<dbReference type="Gene3D" id="2.60.40.10">
    <property type="entry name" value="Immunoglobulins"/>
    <property type="match status" value="3"/>
</dbReference>
<dbReference type="InterPro" id="IPR000719">
    <property type="entry name" value="Prot_kinase_dom"/>
</dbReference>
<dbReference type="FunFam" id="1.10.510.10:FF:000321">
    <property type="entry name" value="Bent, isoform C"/>
    <property type="match status" value="1"/>
</dbReference>
<organism evidence="11 12">
    <name type="scientific">Leptobrachium leishanense</name>
    <name type="common">Leishan spiny toad</name>
    <dbReference type="NCBI Taxonomy" id="445787"/>
    <lineage>
        <taxon>Eukaryota</taxon>
        <taxon>Metazoa</taxon>
        <taxon>Chordata</taxon>
        <taxon>Craniata</taxon>
        <taxon>Vertebrata</taxon>
        <taxon>Euteleostomi</taxon>
        <taxon>Amphibia</taxon>
        <taxon>Batrachia</taxon>
        <taxon>Anura</taxon>
        <taxon>Pelobatoidea</taxon>
        <taxon>Megophryidae</taxon>
        <taxon>Leptobrachium</taxon>
    </lineage>
</organism>
<keyword evidence="12" id="KW-1185">Reference proteome</keyword>
<dbReference type="Pfam" id="PF00069">
    <property type="entry name" value="Pkinase"/>
    <property type="match status" value="1"/>
</dbReference>
<dbReference type="OrthoDB" id="6070751at2759"/>
<dbReference type="Gene3D" id="3.30.200.20">
    <property type="entry name" value="Phosphorylase Kinase, domain 1"/>
    <property type="match status" value="1"/>
</dbReference>
<dbReference type="Pfam" id="PF07679">
    <property type="entry name" value="I-set"/>
    <property type="match status" value="2"/>
</dbReference>
<dbReference type="FunFam" id="2.60.40.10:FF:000080">
    <property type="entry name" value="Myosin light chain kinase, smooth muscle"/>
    <property type="match status" value="1"/>
</dbReference>
<evidence type="ECO:0000259" key="9">
    <source>
        <dbReference type="PROSITE" id="PS50835"/>
    </source>
</evidence>
<dbReference type="InterPro" id="IPR011009">
    <property type="entry name" value="Kinase-like_dom_sf"/>
</dbReference>
<dbReference type="GO" id="GO:0055013">
    <property type="term" value="P:cardiac muscle cell development"/>
    <property type="evidence" value="ECO:0007669"/>
    <property type="project" value="UniProtKB-ARBA"/>
</dbReference>
<dbReference type="PROSITE" id="PS00107">
    <property type="entry name" value="PROTEIN_KINASE_ATP"/>
    <property type="match status" value="1"/>
</dbReference>
<sequence length="793" mass="87674">MSFTSTLRIELEKPLQKTKGEQKPWGIENGGESHHPQSGKISSTKEEERFNGEYSSPVKNGGESLLYKDGRESDLTTISRSLGRAVKTSNRVLTVILELSPLSDGGICVRKVKSPLRHHGTAQAEPISPKRKPHRSGDTLKLLDGLSHVEAKKGERVELRCGIRGTPPLAASWVKNKKQVVDGPWISISTSDTESRLLIQQVCEKDAGCYTLCVQDQTGSVQHQTNLAVVEPPSPPSGKPIISSLKPTSLTLSWSGPCYDGGSAVLSYWVEVKHLGTDKEAWQPLTDSCVDTTYQVSEGLETGKQYKFRVRAVNHYGISKEGEESDIVTMSCSADGEVGNDEPLEYTKVSINSSDRVSGFYTQLEKLGVGKFGQVFKLQEKSSGKLFAGKFYKTKTRKEVENAKAEVELMNKLNHPQLVHCVAAFIESGRVVMVMDYIAGGELFERIVADDFEHTEVLCVQYMSQILSGVGYMHRQSIVHLDLKPENIVCVSKESTRVKIIDFGLAKELAPGIPVKVLHGTPEFVAPEVIAFEPVGFTTDMWSLGVIGYILLSGDSPFQGSNDVETLQNVTSACWEFDEETDAVLSESAKDFIRRLLRKNMRSRLTADQALDHVWIKDLDASNNKKLSKERMKKFLARQKWQKTGKAVLALKRMALLSSKTDNGSSPSRPEEESDSRAVFSFLQEQLQRPPTFSSPLKDQVEVVGSSACFQCCIEGFPDPEVLWFQGGSPVQESKRLQIEYEDTGSCSLVIADVSPADSGTYICRALNSHGEAECSAKLTVHTLLAERLRRER</sequence>
<evidence type="ECO:0008006" key="13">
    <source>
        <dbReference type="Google" id="ProtNLM"/>
    </source>
</evidence>
<evidence type="ECO:0000256" key="4">
    <source>
        <dbReference type="ARBA" id="ARBA00022840"/>
    </source>
</evidence>
<feature type="domain" description="Ig-like" evidence="9">
    <location>
        <begin position="690"/>
        <end position="780"/>
    </location>
</feature>
<keyword evidence="2" id="KW-0677">Repeat</keyword>
<dbReference type="PROSITE" id="PS50011">
    <property type="entry name" value="PROTEIN_KINASE_DOM"/>
    <property type="match status" value="1"/>
</dbReference>
<dbReference type="GeneTree" id="ENSGT00940000163949"/>
<evidence type="ECO:0000259" key="10">
    <source>
        <dbReference type="PROSITE" id="PS50853"/>
    </source>
</evidence>
<dbReference type="SUPFAM" id="SSF49265">
    <property type="entry name" value="Fibronectin type III"/>
    <property type="match status" value="1"/>
</dbReference>
<reference evidence="11" key="2">
    <citation type="submission" date="2025-09" db="UniProtKB">
        <authorList>
            <consortium name="Ensembl"/>
        </authorList>
    </citation>
    <scope>IDENTIFICATION</scope>
</reference>
<dbReference type="InterPro" id="IPR003598">
    <property type="entry name" value="Ig_sub2"/>
</dbReference>
<dbReference type="InterPro" id="IPR003599">
    <property type="entry name" value="Ig_sub"/>
</dbReference>
<accession>A0A8C5WFH1</accession>
<dbReference type="PANTHER" id="PTHR47633">
    <property type="entry name" value="IMMUNOGLOBULIN"/>
    <property type="match status" value="1"/>
</dbReference>
<feature type="region of interest" description="Disordered" evidence="7">
    <location>
        <begin position="1"/>
        <end position="67"/>
    </location>
</feature>
<dbReference type="InterPro" id="IPR013098">
    <property type="entry name" value="Ig_I-set"/>
</dbReference>
<dbReference type="InterPro" id="IPR007110">
    <property type="entry name" value="Ig-like_dom"/>
</dbReference>
<dbReference type="CDD" id="cd00063">
    <property type="entry name" value="FN3"/>
    <property type="match status" value="1"/>
</dbReference>
<dbReference type="Proteomes" id="UP000694569">
    <property type="component" value="Unplaced"/>
</dbReference>